<reference evidence="1 2" key="1">
    <citation type="journal article" date="2024" name="J Genomics">
        <title>Draft genome sequencing and assembly of Favolaschia claudopus CIRM-BRFM 2984 isolated from oak limbs.</title>
        <authorList>
            <person name="Navarro D."/>
            <person name="Drula E."/>
            <person name="Chaduli D."/>
            <person name="Cazenave R."/>
            <person name="Ahrendt S."/>
            <person name="Wang J."/>
            <person name="Lipzen A."/>
            <person name="Daum C."/>
            <person name="Barry K."/>
            <person name="Grigoriev I.V."/>
            <person name="Favel A."/>
            <person name="Rosso M.N."/>
            <person name="Martin F."/>
        </authorList>
    </citation>
    <scope>NUCLEOTIDE SEQUENCE [LARGE SCALE GENOMIC DNA]</scope>
    <source>
        <strain evidence="1 2">CIRM-BRFM 2984</strain>
    </source>
</reference>
<comment type="caution">
    <text evidence="1">The sequence shown here is derived from an EMBL/GenBank/DDBJ whole genome shotgun (WGS) entry which is preliminary data.</text>
</comment>
<evidence type="ECO:0008006" key="3">
    <source>
        <dbReference type="Google" id="ProtNLM"/>
    </source>
</evidence>
<evidence type="ECO:0000313" key="1">
    <source>
        <dbReference type="EMBL" id="KAK6984915.1"/>
    </source>
</evidence>
<dbReference type="EMBL" id="JAWWNJ010000133">
    <property type="protein sequence ID" value="KAK6984915.1"/>
    <property type="molecule type" value="Genomic_DNA"/>
</dbReference>
<evidence type="ECO:0000313" key="2">
    <source>
        <dbReference type="Proteomes" id="UP001362999"/>
    </source>
</evidence>
<gene>
    <name evidence="1" type="ORF">R3P38DRAFT_334936</name>
</gene>
<accession>A0AAV9ZLJ5</accession>
<proteinExistence type="predicted"/>
<protein>
    <recommendedName>
        <fullName evidence="3">Serine-threonine/tyrosine-protein kinase catalytic domain-containing protein</fullName>
    </recommendedName>
</protein>
<dbReference type="Proteomes" id="UP001362999">
    <property type="component" value="Unassembled WGS sequence"/>
</dbReference>
<dbReference type="AlphaFoldDB" id="A0AAV9ZLJ5"/>
<name>A0AAV9ZLJ5_9AGAR</name>
<sequence>MAAPSEEIRGAKRVLDPDDHVSVQSLFYRARNLSISGGTFNFTTTTTVSPQFENFRRIPLGDLIVEQNLGVVEKLPRPGRNTITLHAAKIFGSTTPFTVAMYEGEDANEEWDKYIAIHSQLRHPNVLQLFGIATADGIYAAVFHEEYISFQHALESYTLTPAHVLYFFNFFEEQFIVHIFSFYSTESP</sequence>
<keyword evidence="2" id="KW-1185">Reference proteome</keyword>
<organism evidence="1 2">
    <name type="scientific">Favolaschia claudopus</name>
    <dbReference type="NCBI Taxonomy" id="2862362"/>
    <lineage>
        <taxon>Eukaryota</taxon>
        <taxon>Fungi</taxon>
        <taxon>Dikarya</taxon>
        <taxon>Basidiomycota</taxon>
        <taxon>Agaricomycotina</taxon>
        <taxon>Agaricomycetes</taxon>
        <taxon>Agaricomycetidae</taxon>
        <taxon>Agaricales</taxon>
        <taxon>Marasmiineae</taxon>
        <taxon>Mycenaceae</taxon>
        <taxon>Favolaschia</taxon>
    </lineage>
</organism>